<reference evidence="2" key="3">
    <citation type="submission" date="2020-05" db="UniProtKB">
        <authorList>
            <consortium name="EnsemblMetazoa"/>
        </authorList>
    </citation>
    <scope>IDENTIFICATION</scope>
    <source>
        <strain evidence="2">Jacobina</strain>
    </source>
</reference>
<protein>
    <submittedName>
        <fullName evidence="1 2">Uncharacterized protein</fullName>
    </submittedName>
</protein>
<name>A0A1B0CSA1_LUTLO</name>
<reference evidence="1" key="2">
    <citation type="journal article" date="2020" name="BMC">
        <title>Leishmania infection induces a limited differential gene expression in the sand fly midgut.</title>
        <authorList>
            <person name="Coutinho-Abreu I.V."/>
            <person name="Serafim T.D."/>
            <person name="Meneses C."/>
            <person name="Kamhawi S."/>
            <person name="Oliveira F."/>
            <person name="Valenzuela J.G."/>
        </authorList>
    </citation>
    <scope>NUCLEOTIDE SEQUENCE</scope>
    <source>
        <strain evidence="1">Jacobina</strain>
        <tissue evidence="1">Midgut</tissue>
    </source>
</reference>
<proteinExistence type="predicted"/>
<dbReference type="VEuPathDB" id="VectorBase:LLOJ007750"/>
<accession>A0A1B0CSA1</accession>
<dbReference type="EMBL" id="GITU01010322">
    <property type="protein sequence ID" value="MBC1179025.1"/>
    <property type="molecule type" value="Transcribed_RNA"/>
</dbReference>
<reference evidence="3" key="1">
    <citation type="submission" date="2012-05" db="EMBL/GenBank/DDBJ databases">
        <title>Whole Genome Assembly of Lutzomyia longipalpis.</title>
        <authorList>
            <person name="Richards S."/>
            <person name="Qu C."/>
            <person name="Dillon R."/>
            <person name="Worley K."/>
            <person name="Scherer S."/>
            <person name="Batterton M."/>
            <person name="Taylor A."/>
            <person name="Hawes A."/>
            <person name="Hernandez B."/>
            <person name="Kovar C."/>
            <person name="Mandapat C."/>
            <person name="Pham C."/>
            <person name="Qu C."/>
            <person name="Jing C."/>
            <person name="Bess C."/>
            <person name="Bandaranaike D."/>
            <person name="Ngo D."/>
            <person name="Ongeri F."/>
            <person name="Arias F."/>
            <person name="Lara F."/>
            <person name="Weissenberger G."/>
            <person name="Kamau G."/>
            <person name="Han H."/>
            <person name="Shen H."/>
            <person name="Dinh H."/>
            <person name="Khalil I."/>
            <person name="Jones J."/>
            <person name="Shafer J."/>
            <person name="Jayaseelan J."/>
            <person name="Quiroz J."/>
            <person name="Blankenburg K."/>
            <person name="Nguyen L."/>
            <person name="Jackson L."/>
            <person name="Francisco L."/>
            <person name="Tang L.-Y."/>
            <person name="Pu L.-L."/>
            <person name="Perales L."/>
            <person name="Lorensuhewa L."/>
            <person name="Munidasa M."/>
            <person name="Coyle M."/>
            <person name="Taylor M."/>
            <person name="Puazo M."/>
            <person name="Firestine M."/>
            <person name="Scheel M."/>
            <person name="Javaid M."/>
            <person name="Wang M."/>
            <person name="Li M."/>
            <person name="Tabassum N."/>
            <person name="Saada N."/>
            <person name="Osuji N."/>
            <person name="Aqrawi P."/>
            <person name="Fu Q."/>
            <person name="Thornton R."/>
            <person name="Raj R."/>
            <person name="Goodspeed R."/>
            <person name="Mata R."/>
            <person name="Najjar R."/>
            <person name="Gubbala S."/>
            <person name="Lee S."/>
            <person name="Denson S."/>
            <person name="Patil S."/>
            <person name="Macmil S."/>
            <person name="Qi S."/>
            <person name="Matskevitch T."/>
            <person name="Palculict T."/>
            <person name="Mathew T."/>
            <person name="Vee V."/>
            <person name="Velamala V."/>
            <person name="Korchina V."/>
            <person name="Cai W."/>
            <person name="Liu W."/>
            <person name="Dai W."/>
            <person name="Zou X."/>
            <person name="Zhu Y."/>
            <person name="Zhang Y."/>
            <person name="Wu Y.-Q."/>
            <person name="Xin Y."/>
            <person name="Nazarath L."/>
            <person name="Kovar C."/>
            <person name="Han Y."/>
            <person name="Muzny D."/>
            <person name="Gibbs R."/>
        </authorList>
    </citation>
    <scope>NUCLEOTIDE SEQUENCE [LARGE SCALE GENOMIC DNA]</scope>
    <source>
        <strain evidence="3">Jacobina</strain>
    </source>
</reference>
<dbReference type="AlphaFoldDB" id="A0A1B0CSA1"/>
<dbReference type="PANTHER" id="PTHR46114:SF1">
    <property type="entry name" value="ZAD DOMAIN-CONTAINING PROTEIN"/>
    <property type="match status" value="1"/>
</dbReference>
<organism evidence="2 3">
    <name type="scientific">Lutzomyia longipalpis</name>
    <name type="common">Sand fly</name>
    <dbReference type="NCBI Taxonomy" id="7200"/>
    <lineage>
        <taxon>Eukaryota</taxon>
        <taxon>Metazoa</taxon>
        <taxon>Ecdysozoa</taxon>
        <taxon>Arthropoda</taxon>
        <taxon>Hexapoda</taxon>
        <taxon>Insecta</taxon>
        <taxon>Pterygota</taxon>
        <taxon>Neoptera</taxon>
        <taxon>Endopterygota</taxon>
        <taxon>Diptera</taxon>
        <taxon>Nematocera</taxon>
        <taxon>Psychodoidea</taxon>
        <taxon>Psychodidae</taxon>
        <taxon>Lutzomyia</taxon>
        <taxon>Lutzomyia</taxon>
    </lineage>
</organism>
<dbReference type="EnsemblMetazoa" id="LLOJ007750-RA">
    <property type="protein sequence ID" value="LLOJ007750-PA"/>
    <property type="gene ID" value="LLOJ007750"/>
</dbReference>
<evidence type="ECO:0000313" key="3">
    <source>
        <dbReference type="Proteomes" id="UP000092461"/>
    </source>
</evidence>
<dbReference type="Proteomes" id="UP000092461">
    <property type="component" value="Unassembled WGS sequence"/>
</dbReference>
<evidence type="ECO:0000313" key="1">
    <source>
        <dbReference type="EMBL" id="MBC1179025.1"/>
    </source>
</evidence>
<dbReference type="PANTHER" id="PTHR46114">
    <property type="entry name" value="APPLE DOMAIN-CONTAINING PROTEIN"/>
    <property type="match status" value="1"/>
</dbReference>
<dbReference type="EMBL" id="AJWK01025825">
    <property type="status" value="NOT_ANNOTATED_CDS"/>
    <property type="molecule type" value="Genomic_DNA"/>
</dbReference>
<sequence>MPIDTSYTDSSESDKVPKPIPFTQYELNDLVRDLYLSKKKAEVLGSRLAEKNLTEKEVKITFYRNRHIEFDEFFTEEVLFIYCCNISGLINKLGATYHPNEWRLFIDGSTKKNYGHVKLIINKIKYSDHNWLICCDLKMVSIMMGQKFGNIQNPCFLCKWNSRAYDEHWTIRNWEEREPLNTDQKNVINDPLVPREKIIFPPLHLKLGLMSKFVKALVKRDNLGAIDYLHSRFPKMSDAKIKAGIFDGPQIRILISDESFSMCLDSEEMIAWNAFKKVVKNFLGNVRDPNYKDLVEEMLDAFKNLGINMSLKIHFFHAHLDKFPENCGDFSDEQGERFHQDITTMESNYQGFWGKSMMADYCWMIHRNLPDR</sequence>
<evidence type="ECO:0000313" key="2">
    <source>
        <dbReference type="EnsemblMetazoa" id="LLOJ007750-PA"/>
    </source>
</evidence>
<keyword evidence="3" id="KW-1185">Reference proteome</keyword>